<dbReference type="InterPro" id="IPR047259">
    <property type="entry name" value="QUIRKY-like"/>
</dbReference>
<keyword evidence="4" id="KW-1185">Reference proteome</keyword>
<feature type="domain" description="Multiple C2" evidence="2">
    <location>
        <begin position="38"/>
        <end position="111"/>
    </location>
</feature>
<evidence type="ECO:0000256" key="1">
    <source>
        <dbReference type="ARBA" id="ARBA00022737"/>
    </source>
</evidence>
<evidence type="ECO:0000313" key="3">
    <source>
        <dbReference type="EMBL" id="KAG6595486.1"/>
    </source>
</evidence>
<feature type="non-terminal residue" evidence="3">
    <location>
        <position position="1"/>
    </location>
</feature>
<evidence type="ECO:0000259" key="2">
    <source>
        <dbReference type="Pfam" id="PF08372"/>
    </source>
</evidence>
<name>A0AAV6NBP3_9ROSI</name>
<dbReference type="InterPro" id="IPR013583">
    <property type="entry name" value="MCTP_C"/>
</dbReference>
<proteinExistence type="predicted"/>
<dbReference type="PANTHER" id="PTHR31425">
    <property type="entry name" value="PHOSPHORIBOSYLANTHRANILATE TRANSFERASE ISOFORM 1"/>
    <property type="match status" value="1"/>
</dbReference>
<organism evidence="3 4">
    <name type="scientific">Cucurbita argyrosperma subsp. sororia</name>
    <dbReference type="NCBI Taxonomy" id="37648"/>
    <lineage>
        <taxon>Eukaryota</taxon>
        <taxon>Viridiplantae</taxon>
        <taxon>Streptophyta</taxon>
        <taxon>Embryophyta</taxon>
        <taxon>Tracheophyta</taxon>
        <taxon>Spermatophyta</taxon>
        <taxon>Magnoliopsida</taxon>
        <taxon>eudicotyledons</taxon>
        <taxon>Gunneridae</taxon>
        <taxon>Pentapetalae</taxon>
        <taxon>rosids</taxon>
        <taxon>fabids</taxon>
        <taxon>Cucurbitales</taxon>
        <taxon>Cucurbitaceae</taxon>
        <taxon>Cucurbiteae</taxon>
        <taxon>Cucurbita</taxon>
    </lineage>
</organism>
<dbReference type="PANTHER" id="PTHR31425:SF35">
    <property type="entry name" value="MULTIPLE C2 DOMAIN AND TRANSMEMBRANE REGION PROTEIN 16"/>
    <property type="match status" value="1"/>
</dbReference>
<sequence length="124" mass="14260">MVVGHLSRSELPLRREIILFMLNAESHGFSMRKIGANCAWNYKFRSRGLLPHFDSKLSMSDTVEMDELDEEFDGMSSTRSLEVVRMRYVKLRAIGVRVQHLLGDLATQAEQRNVEQRKKSAAPH</sequence>
<dbReference type="Pfam" id="PF08372">
    <property type="entry name" value="PRT_C"/>
    <property type="match status" value="1"/>
</dbReference>
<dbReference type="EMBL" id="JAGKQH010000007">
    <property type="protein sequence ID" value="KAG6595486.1"/>
    <property type="molecule type" value="Genomic_DNA"/>
</dbReference>
<dbReference type="Proteomes" id="UP000685013">
    <property type="component" value="Chromosome 7"/>
</dbReference>
<comment type="caution">
    <text evidence="3">The sequence shown here is derived from an EMBL/GenBank/DDBJ whole genome shotgun (WGS) entry which is preliminary data.</text>
</comment>
<protein>
    <submittedName>
        <fullName evidence="3">FT-interacting protein 3</fullName>
    </submittedName>
</protein>
<gene>
    <name evidence="3" type="primary">FTIP3</name>
    <name evidence="3" type="ORF">SDJN03_12039</name>
</gene>
<accession>A0AAV6NBP3</accession>
<dbReference type="AlphaFoldDB" id="A0AAV6NBP3"/>
<keyword evidence="1" id="KW-0677">Repeat</keyword>
<evidence type="ECO:0000313" key="4">
    <source>
        <dbReference type="Proteomes" id="UP000685013"/>
    </source>
</evidence>
<reference evidence="3 4" key="1">
    <citation type="journal article" date="2021" name="Hortic Res">
        <title>The domestication of Cucurbita argyrosperma as revealed by the genome of its wild relative.</title>
        <authorList>
            <person name="Barrera-Redondo J."/>
            <person name="Sanchez-de la Vega G."/>
            <person name="Aguirre-Liguori J.A."/>
            <person name="Castellanos-Morales G."/>
            <person name="Gutierrez-Guerrero Y.T."/>
            <person name="Aguirre-Dugua X."/>
            <person name="Aguirre-Planter E."/>
            <person name="Tenaillon M.I."/>
            <person name="Lira-Saade R."/>
            <person name="Eguiarte L.E."/>
        </authorList>
    </citation>
    <scope>NUCLEOTIDE SEQUENCE [LARGE SCALE GENOMIC DNA]</scope>
    <source>
        <strain evidence="3">JBR-2021</strain>
    </source>
</reference>